<feature type="domain" description="HTH luxR-type" evidence="2">
    <location>
        <begin position="226"/>
        <end position="291"/>
    </location>
</feature>
<dbReference type="PROSITE" id="PS50043">
    <property type="entry name" value="HTH_LUXR_2"/>
    <property type="match status" value="1"/>
</dbReference>
<dbReference type="InterPro" id="IPR001610">
    <property type="entry name" value="PAC"/>
</dbReference>
<dbReference type="CDD" id="cd06170">
    <property type="entry name" value="LuxR_C_like"/>
    <property type="match status" value="1"/>
</dbReference>
<dbReference type="NCBIfam" id="TIGR00229">
    <property type="entry name" value="sensory_box"/>
    <property type="match status" value="1"/>
</dbReference>
<dbReference type="Proteomes" id="UP000199608">
    <property type="component" value="Unassembled WGS sequence"/>
</dbReference>
<feature type="domain" description="PAS" evidence="3">
    <location>
        <begin position="15"/>
        <end position="85"/>
    </location>
</feature>
<proteinExistence type="predicted"/>
<dbReference type="GO" id="GO:0006355">
    <property type="term" value="P:regulation of DNA-templated transcription"/>
    <property type="evidence" value="ECO:0007669"/>
    <property type="project" value="InterPro"/>
</dbReference>
<dbReference type="PRINTS" id="PR00038">
    <property type="entry name" value="HTHLUXR"/>
</dbReference>
<dbReference type="EMBL" id="FNLL01000005">
    <property type="protein sequence ID" value="SDU19417.1"/>
    <property type="molecule type" value="Genomic_DNA"/>
</dbReference>
<dbReference type="PROSITE" id="PS50112">
    <property type="entry name" value="PAS"/>
    <property type="match status" value="1"/>
</dbReference>
<accession>A0A1H2GIH6</accession>
<organism evidence="5 6">
    <name type="scientific">Desulfobacula phenolica</name>
    <dbReference type="NCBI Taxonomy" id="90732"/>
    <lineage>
        <taxon>Bacteria</taxon>
        <taxon>Pseudomonadati</taxon>
        <taxon>Thermodesulfobacteriota</taxon>
        <taxon>Desulfobacteria</taxon>
        <taxon>Desulfobacterales</taxon>
        <taxon>Desulfobacteraceae</taxon>
        <taxon>Desulfobacula</taxon>
    </lineage>
</organism>
<dbReference type="RefSeq" id="WP_092233861.1">
    <property type="nucleotide sequence ID" value="NZ_FNLL01000005.1"/>
</dbReference>
<feature type="coiled-coil region" evidence="1">
    <location>
        <begin position="127"/>
        <end position="168"/>
    </location>
</feature>
<protein>
    <submittedName>
        <fullName evidence="5">PAS domain S-box-containing protein</fullName>
    </submittedName>
</protein>
<sequence length="292" mass="34203">MILPKPDREKALSNSEKRYRKLVETMGHGLTEVDENQVATYANEMLCRMWGRTQNEIIGWKVDQFLDDENKKILFAQHEKRQKGESHPYEIVWTRKDGSKLHAIMTPTPYFDDNGKFKGSFAIVTDISKHKKEKNLLELRIKQRTRELENKTRNLEEVNTALRVLLKKREEDKTVLEERMVLNVRELIIPYIERIREDNLSDSQQGCLDIMESTLYDIVSPFLHKLSLEFLNLTPSEIQVANMVKYGKTTKEIAQILNLSGKTVEFYRKRIRKKVGITNKSINLQTFLSSTE</sequence>
<keyword evidence="1" id="KW-0175">Coiled coil</keyword>
<dbReference type="InterPro" id="IPR052155">
    <property type="entry name" value="Biofilm_reg_signaling"/>
</dbReference>
<dbReference type="InterPro" id="IPR016032">
    <property type="entry name" value="Sig_transdc_resp-reg_C-effctor"/>
</dbReference>
<dbReference type="SMART" id="SM00086">
    <property type="entry name" value="PAC"/>
    <property type="match status" value="1"/>
</dbReference>
<dbReference type="GO" id="GO:0003677">
    <property type="term" value="F:DNA binding"/>
    <property type="evidence" value="ECO:0007669"/>
    <property type="project" value="InterPro"/>
</dbReference>
<dbReference type="PROSITE" id="PS50113">
    <property type="entry name" value="PAC"/>
    <property type="match status" value="1"/>
</dbReference>
<gene>
    <name evidence="5" type="ORF">SAMN04487931_105223</name>
</gene>
<dbReference type="SMART" id="SM00421">
    <property type="entry name" value="HTH_LUXR"/>
    <property type="match status" value="1"/>
</dbReference>
<dbReference type="InterPro" id="IPR000014">
    <property type="entry name" value="PAS"/>
</dbReference>
<dbReference type="AlphaFoldDB" id="A0A1H2GIH6"/>
<reference evidence="6" key="1">
    <citation type="submission" date="2016-10" db="EMBL/GenBank/DDBJ databases">
        <authorList>
            <person name="Varghese N."/>
            <person name="Submissions S."/>
        </authorList>
    </citation>
    <scope>NUCLEOTIDE SEQUENCE [LARGE SCALE GENOMIC DNA]</scope>
    <source>
        <strain evidence="6">DSM 3384</strain>
    </source>
</reference>
<dbReference type="Gene3D" id="3.30.450.20">
    <property type="entry name" value="PAS domain"/>
    <property type="match status" value="1"/>
</dbReference>
<dbReference type="Pfam" id="PF13426">
    <property type="entry name" value="PAS_9"/>
    <property type="match status" value="1"/>
</dbReference>
<dbReference type="SUPFAM" id="SSF46894">
    <property type="entry name" value="C-terminal effector domain of the bipartite response regulators"/>
    <property type="match status" value="1"/>
</dbReference>
<dbReference type="SMART" id="SM00091">
    <property type="entry name" value="PAS"/>
    <property type="match status" value="1"/>
</dbReference>
<name>A0A1H2GIH6_9BACT</name>
<evidence type="ECO:0000259" key="4">
    <source>
        <dbReference type="PROSITE" id="PS50113"/>
    </source>
</evidence>
<dbReference type="Pfam" id="PF00196">
    <property type="entry name" value="GerE"/>
    <property type="match status" value="1"/>
</dbReference>
<evidence type="ECO:0000313" key="6">
    <source>
        <dbReference type="Proteomes" id="UP000199608"/>
    </source>
</evidence>
<dbReference type="InterPro" id="IPR000792">
    <property type="entry name" value="Tscrpt_reg_LuxR_C"/>
</dbReference>
<dbReference type="InterPro" id="IPR000700">
    <property type="entry name" value="PAS-assoc_C"/>
</dbReference>
<dbReference type="SUPFAM" id="SSF55785">
    <property type="entry name" value="PYP-like sensor domain (PAS domain)"/>
    <property type="match status" value="1"/>
</dbReference>
<dbReference type="CDD" id="cd00130">
    <property type="entry name" value="PAS"/>
    <property type="match status" value="1"/>
</dbReference>
<evidence type="ECO:0000259" key="2">
    <source>
        <dbReference type="PROSITE" id="PS50043"/>
    </source>
</evidence>
<evidence type="ECO:0000313" key="5">
    <source>
        <dbReference type="EMBL" id="SDU19417.1"/>
    </source>
</evidence>
<evidence type="ECO:0000259" key="3">
    <source>
        <dbReference type="PROSITE" id="PS50112"/>
    </source>
</evidence>
<feature type="domain" description="PAC" evidence="4">
    <location>
        <begin position="87"/>
        <end position="139"/>
    </location>
</feature>
<dbReference type="PANTHER" id="PTHR44757">
    <property type="entry name" value="DIGUANYLATE CYCLASE DGCP"/>
    <property type="match status" value="1"/>
</dbReference>
<dbReference type="InterPro" id="IPR036388">
    <property type="entry name" value="WH-like_DNA-bd_sf"/>
</dbReference>
<dbReference type="Gene3D" id="1.10.10.10">
    <property type="entry name" value="Winged helix-like DNA-binding domain superfamily/Winged helix DNA-binding domain"/>
    <property type="match status" value="1"/>
</dbReference>
<dbReference type="InterPro" id="IPR035965">
    <property type="entry name" value="PAS-like_dom_sf"/>
</dbReference>
<evidence type="ECO:0000256" key="1">
    <source>
        <dbReference type="SAM" id="Coils"/>
    </source>
</evidence>
<dbReference type="PANTHER" id="PTHR44757:SF2">
    <property type="entry name" value="BIOFILM ARCHITECTURE MAINTENANCE PROTEIN MBAA"/>
    <property type="match status" value="1"/>
</dbReference>
<dbReference type="PROSITE" id="PS00622">
    <property type="entry name" value="HTH_LUXR_1"/>
    <property type="match status" value="1"/>
</dbReference>
<keyword evidence="6" id="KW-1185">Reference proteome</keyword>